<feature type="chain" id="PRO_5032935207" description="Peptidase S1 domain-containing protein" evidence="6">
    <location>
        <begin position="22"/>
        <end position="389"/>
    </location>
</feature>
<protein>
    <recommendedName>
        <fullName evidence="7">Peptidase S1 domain-containing protein</fullName>
    </recommendedName>
</protein>
<evidence type="ECO:0000256" key="3">
    <source>
        <dbReference type="ARBA" id="ARBA00023180"/>
    </source>
</evidence>
<dbReference type="InterPro" id="IPR001254">
    <property type="entry name" value="Trypsin_dom"/>
</dbReference>
<dbReference type="InterPro" id="IPR033116">
    <property type="entry name" value="TRYPSIN_SER"/>
</dbReference>
<gene>
    <name evidence="8" type="ORF">HW555_009459</name>
</gene>
<proteinExistence type="inferred from homology"/>
<organism evidence="8 9">
    <name type="scientific">Spodoptera exigua</name>
    <name type="common">Beet armyworm</name>
    <name type="synonym">Noctua fulgens</name>
    <dbReference type="NCBI Taxonomy" id="7107"/>
    <lineage>
        <taxon>Eukaryota</taxon>
        <taxon>Metazoa</taxon>
        <taxon>Ecdysozoa</taxon>
        <taxon>Arthropoda</taxon>
        <taxon>Hexapoda</taxon>
        <taxon>Insecta</taxon>
        <taxon>Pterygota</taxon>
        <taxon>Neoptera</taxon>
        <taxon>Endopterygota</taxon>
        <taxon>Lepidoptera</taxon>
        <taxon>Glossata</taxon>
        <taxon>Ditrysia</taxon>
        <taxon>Noctuoidea</taxon>
        <taxon>Noctuidae</taxon>
        <taxon>Amphipyrinae</taxon>
        <taxon>Spodoptera</taxon>
    </lineage>
</organism>
<sequence length="389" mass="43487">MLKFNNVVLVYVIFLFTTVQCSYDLVEGEICETEQGVGKCAHVYRCLSSIVDLKTKSRPAICSFKKREPVVCCTDCKLVNDTRNAIVDTGGGIFFKNGQKARDKCLENLSRLPYPCQSNGLEKVWDKQDKCNNFETKFHAVVIGGQSANRSSYPHMALLGYGEDVISAQWLCGGSLISDRFILTAAHCLSETVIGPVTLVALGILKRSDPMELWQIYKVRRVIKHPEYAPPSKYNDIALLEVDRPVRYSKDVFPACLDFGGTEHYSAEATGWGKLGKNQPLADNLQMVILEKFSDEKCLKNYPPHRLLKKGYDAKTQLCYGDPNEPKDTCEGDSGGPLQVRSQFSKCQHTIIGVTSYGRACGYAGEAGMYTRVFHYVPWIESVVWPGRD</sequence>
<accession>A0A835GBX8</accession>
<dbReference type="InterPro" id="IPR001314">
    <property type="entry name" value="Peptidase_S1A"/>
</dbReference>
<dbReference type="PANTHER" id="PTHR24260">
    <property type="match status" value="1"/>
</dbReference>
<evidence type="ECO:0000256" key="6">
    <source>
        <dbReference type="SAM" id="SignalP"/>
    </source>
</evidence>
<keyword evidence="3" id="KW-0325">Glycoprotein</keyword>
<evidence type="ECO:0000259" key="7">
    <source>
        <dbReference type="PROSITE" id="PS50240"/>
    </source>
</evidence>
<dbReference type="InterPro" id="IPR022700">
    <property type="entry name" value="CLIP"/>
</dbReference>
<keyword evidence="9" id="KW-1185">Reference proteome</keyword>
<dbReference type="SMART" id="SM00680">
    <property type="entry name" value="CLIP"/>
    <property type="match status" value="1"/>
</dbReference>
<evidence type="ECO:0000256" key="5">
    <source>
        <dbReference type="RuleBase" id="RU363034"/>
    </source>
</evidence>
<evidence type="ECO:0000313" key="9">
    <source>
        <dbReference type="Proteomes" id="UP000648187"/>
    </source>
</evidence>
<dbReference type="Proteomes" id="UP000648187">
    <property type="component" value="Unassembled WGS sequence"/>
</dbReference>
<evidence type="ECO:0000256" key="4">
    <source>
        <dbReference type="ARBA" id="ARBA00024195"/>
    </source>
</evidence>
<feature type="domain" description="Peptidase S1" evidence="7">
    <location>
        <begin position="142"/>
        <end position="385"/>
    </location>
</feature>
<evidence type="ECO:0000313" key="8">
    <source>
        <dbReference type="EMBL" id="KAF9411854.1"/>
    </source>
</evidence>
<evidence type="ECO:0000256" key="2">
    <source>
        <dbReference type="ARBA" id="ARBA00023157"/>
    </source>
</evidence>
<evidence type="ECO:0000256" key="1">
    <source>
        <dbReference type="ARBA" id="ARBA00022729"/>
    </source>
</evidence>
<reference evidence="8" key="1">
    <citation type="submission" date="2020-08" db="EMBL/GenBank/DDBJ databases">
        <title>Spodoptera exigua strain:BAW_Kor-Di-RS1 Genome sequencing and assembly.</title>
        <authorList>
            <person name="Kim J."/>
            <person name="Nam H.Y."/>
            <person name="Kwon M."/>
            <person name="Choi J.H."/>
            <person name="Cho S.R."/>
            <person name="Kim G.-H."/>
        </authorList>
    </citation>
    <scope>NUCLEOTIDE SEQUENCE</scope>
    <source>
        <strain evidence="8">BAW_Kor-Di-RS1</strain>
        <tissue evidence="8">Whole-body</tissue>
    </source>
</reference>
<keyword evidence="1 6" id="KW-0732">Signal</keyword>
<dbReference type="SUPFAM" id="SSF50494">
    <property type="entry name" value="Trypsin-like serine proteases"/>
    <property type="match status" value="1"/>
</dbReference>
<dbReference type="Pfam" id="PF00089">
    <property type="entry name" value="Trypsin"/>
    <property type="match status" value="1"/>
</dbReference>
<dbReference type="SMART" id="SM00020">
    <property type="entry name" value="Tryp_SPc"/>
    <property type="match status" value="1"/>
</dbReference>
<dbReference type="PROSITE" id="PS50240">
    <property type="entry name" value="TRYPSIN_DOM"/>
    <property type="match status" value="1"/>
</dbReference>
<dbReference type="InterPro" id="IPR051333">
    <property type="entry name" value="CLIP_Serine_Protease"/>
</dbReference>
<dbReference type="InterPro" id="IPR009003">
    <property type="entry name" value="Peptidase_S1_PA"/>
</dbReference>
<feature type="signal peptide" evidence="6">
    <location>
        <begin position="1"/>
        <end position="21"/>
    </location>
</feature>
<keyword evidence="2" id="KW-1015">Disulfide bond</keyword>
<dbReference type="AlphaFoldDB" id="A0A835GBX8"/>
<dbReference type="InterPro" id="IPR018114">
    <property type="entry name" value="TRYPSIN_HIS"/>
</dbReference>
<comment type="similarity">
    <text evidence="4">Belongs to the peptidase S1 family. CLIP subfamily.</text>
</comment>
<dbReference type="PROSITE" id="PS00134">
    <property type="entry name" value="TRYPSIN_HIS"/>
    <property type="match status" value="1"/>
</dbReference>
<comment type="caution">
    <text evidence="8">The sequence shown here is derived from an EMBL/GenBank/DDBJ whole genome shotgun (WGS) entry which is preliminary data.</text>
</comment>
<dbReference type="GO" id="GO:0006508">
    <property type="term" value="P:proteolysis"/>
    <property type="evidence" value="ECO:0007669"/>
    <property type="project" value="UniProtKB-KW"/>
</dbReference>
<dbReference type="PRINTS" id="PR00722">
    <property type="entry name" value="CHYMOTRYPSIN"/>
</dbReference>
<dbReference type="Gene3D" id="2.40.10.10">
    <property type="entry name" value="Trypsin-like serine proteases"/>
    <property type="match status" value="1"/>
</dbReference>
<dbReference type="PROSITE" id="PS00135">
    <property type="entry name" value="TRYPSIN_SER"/>
    <property type="match status" value="1"/>
</dbReference>
<name>A0A835GBX8_SPOEX</name>
<dbReference type="CDD" id="cd00190">
    <property type="entry name" value="Tryp_SPc"/>
    <property type="match status" value="1"/>
</dbReference>
<keyword evidence="5" id="KW-0720">Serine protease</keyword>
<dbReference type="FunFam" id="2.40.10.10:FF:000028">
    <property type="entry name" value="Serine protease easter"/>
    <property type="match status" value="1"/>
</dbReference>
<dbReference type="EMBL" id="JACKWZ010000210">
    <property type="protein sequence ID" value="KAF9411854.1"/>
    <property type="molecule type" value="Genomic_DNA"/>
</dbReference>
<dbReference type="InterPro" id="IPR043504">
    <property type="entry name" value="Peptidase_S1_PA_chymotrypsin"/>
</dbReference>
<dbReference type="PANTHER" id="PTHR24260:SF147">
    <property type="entry name" value="EG:BACR7A4.3 PROTEIN-RELATED"/>
    <property type="match status" value="1"/>
</dbReference>
<dbReference type="GO" id="GO:0004252">
    <property type="term" value="F:serine-type endopeptidase activity"/>
    <property type="evidence" value="ECO:0007669"/>
    <property type="project" value="InterPro"/>
</dbReference>
<keyword evidence="5" id="KW-0645">Protease</keyword>
<keyword evidence="5" id="KW-0378">Hydrolase</keyword>